<accession>A0A0K1PPP9</accession>
<dbReference type="EMBL" id="CP012333">
    <property type="protein sequence ID" value="AKU95099.1"/>
    <property type="molecule type" value="Genomic_DNA"/>
</dbReference>
<dbReference type="KEGG" id="llu:AKJ09_01763"/>
<evidence type="ECO:0000313" key="1">
    <source>
        <dbReference type="EMBL" id="AKU95099.1"/>
    </source>
</evidence>
<protein>
    <submittedName>
        <fullName evidence="1">Uncharacterized protein</fullName>
    </submittedName>
</protein>
<reference evidence="1 2" key="1">
    <citation type="submission" date="2015-08" db="EMBL/GenBank/DDBJ databases">
        <authorList>
            <person name="Babu N.S."/>
            <person name="Beckwith C.J."/>
            <person name="Beseler K.G."/>
            <person name="Brison A."/>
            <person name="Carone J.V."/>
            <person name="Caskin T.P."/>
            <person name="Diamond M."/>
            <person name="Durham M.E."/>
            <person name="Foxe J.M."/>
            <person name="Go M."/>
            <person name="Henderson B.A."/>
            <person name="Jones I.B."/>
            <person name="McGettigan J.A."/>
            <person name="Micheletti S.J."/>
            <person name="Nasrallah M.E."/>
            <person name="Ortiz D."/>
            <person name="Piller C.R."/>
            <person name="Privatt S.R."/>
            <person name="Schneider S.L."/>
            <person name="Sharp S."/>
            <person name="Smith T.C."/>
            <person name="Stanton J.D."/>
            <person name="Ullery H.E."/>
            <person name="Wilson R.J."/>
            <person name="Serrano M.G."/>
            <person name="Buck G."/>
            <person name="Lee V."/>
            <person name="Wang Y."/>
            <person name="Carvalho R."/>
            <person name="Voegtly L."/>
            <person name="Shi R."/>
            <person name="Duckworth R."/>
            <person name="Johnson A."/>
            <person name="Loviza R."/>
            <person name="Walstead R."/>
            <person name="Shah Z."/>
            <person name="Kiflezghi M."/>
            <person name="Wade K."/>
            <person name="Ball S.L."/>
            <person name="Bradley K.W."/>
            <person name="Asai D.J."/>
            <person name="Bowman C.A."/>
            <person name="Russell D.A."/>
            <person name="Pope W.H."/>
            <person name="Jacobs-Sera D."/>
            <person name="Hendrix R.W."/>
            <person name="Hatfull G.F."/>
        </authorList>
    </citation>
    <scope>NUCLEOTIDE SEQUENCE [LARGE SCALE GENOMIC DNA]</scope>
    <source>
        <strain evidence="1 2">DSM 27648</strain>
    </source>
</reference>
<sequence length="75" mass="8622">MFHVAIGSYQLQLHYDRLPISYEHLKKQAQLVDEFDIWARSGAPTTNQVRFTAIKFTIDVMGARSTSPIRRDRGA</sequence>
<organism evidence="1 2">
    <name type="scientific">Labilithrix luteola</name>
    <dbReference type="NCBI Taxonomy" id="1391654"/>
    <lineage>
        <taxon>Bacteria</taxon>
        <taxon>Pseudomonadati</taxon>
        <taxon>Myxococcota</taxon>
        <taxon>Polyangia</taxon>
        <taxon>Polyangiales</taxon>
        <taxon>Labilitrichaceae</taxon>
        <taxon>Labilithrix</taxon>
    </lineage>
</organism>
<keyword evidence="2" id="KW-1185">Reference proteome</keyword>
<gene>
    <name evidence="1" type="ORF">AKJ09_01763</name>
</gene>
<dbReference type="Proteomes" id="UP000064967">
    <property type="component" value="Chromosome"/>
</dbReference>
<name>A0A0K1PPP9_9BACT</name>
<dbReference type="AlphaFoldDB" id="A0A0K1PPP9"/>
<proteinExistence type="predicted"/>
<evidence type="ECO:0000313" key="2">
    <source>
        <dbReference type="Proteomes" id="UP000064967"/>
    </source>
</evidence>
<dbReference type="RefSeq" id="WP_146646597.1">
    <property type="nucleotide sequence ID" value="NZ_CP012333.1"/>
</dbReference>